<keyword evidence="2" id="KW-1185">Reference proteome</keyword>
<evidence type="ECO:0000313" key="2">
    <source>
        <dbReference type="Proteomes" id="UP000254925"/>
    </source>
</evidence>
<dbReference type="Proteomes" id="UP000254925">
    <property type="component" value="Unassembled WGS sequence"/>
</dbReference>
<dbReference type="AlphaFoldDB" id="A0A370H2R1"/>
<proteinExistence type="predicted"/>
<gene>
    <name evidence="1" type="ORF">DES45_12015</name>
</gene>
<dbReference type="OrthoDB" id="978447at2"/>
<comment type="caution">
    <text evidence="1">The sequence shown here is derived from an EMBL/GenBank/DDBJ whole genome shotgun (WGS) entry which is preliminary data.</text>
</comment>
<sequence>MSNARKIGVIHTSRATIDVFGQLIKEREPNATVINLLDDSILPELRENGGDLDAVEPRWRTYARIMSEQSVDLILNACSSIGDLCARAQGDIAQPIVRVDAGMARDAVSRGSRIGVLATLSTTLKPTGDLLRRTAQEQARTIVLDEVLVEGAYAALLQGDQTRHNALIACALDAATRSNDLVVLAQASMARVLPQIGKSQQARVLTSPPYAVDEVVRQLEQLGVQP</sequence>
<accession>A0A370H2R1</accession>
<dbReference type="Pfam" id="PF01177">
    <property type="entry name" value="Asp_Glu_race"/>
    <property type="match status" value="1"/>
</dbReference>
<dbReference type="InterPro" id="IPR015942">
    <property type="entry name" value="Asp/Glu/hydantoin_racemase"/>
</dbReference>
<name>A0A370H2R1_9HYPH</name>
<dbReference type="GO" id="GO:0047661">
    <property type="term" value="F:amino-acid racemase activity"/>
    <property type="evidence" value="ECO:0007669"/>
    <property type="project" value="InterPro"/>
</dbReference>
<evidence type="ECO:0008006" key="3">
    <source>
        <dbReference type="Google" id="ProtNLM"/>
    </source>
</evidence>
<evidence type="ECO:0000313" key="1">
    <source>
        <dbReference type="EMBL" id="RDI50496.1"/>
    </source>
</evidence>
<dbReference type="RefSeq" id="WP_114773358.1">
    <property type="nucleotide sequence ID" value="NZ_QQBB01000020.1"/>
</dbReference>
<organism evidence="1 2">
    <name type="scientific">Microvirga subterranea</name>
    <dbReference type="NCBI Taxonomy" id="186651"/>
    <lineage>
        <taxon>Bacteria</taxon>
        <taxon>Pseudomonadati</taxon>
        <taxon>Pseudomonadota</taxon>
        <taxon>Alphaproteobacteria</taxon>
        <taxon>Hyphomicrobiales</taxon>
        <taxon>Methylobacteriaceae</taxon>
        <taxon>Microvirga</taxon>
    </lineage>
</organism>
<dbReference type="EMBL" id="QQBB01000020">
    <property type="protein sequence ID" value="RDI50496.1"/>
    <property type="molecule type" value="Genomic_DNA"/>
</dbReference>
<protein>
    <recommendedName>
        <fullName evidence="3">Asp/Glu/hydantoin racemase</fullName>
    </recommendedName>
</protein>
<reference evidence="1 2" key="1">
    <citation type="submission" date="2018-07" db="EMBL/GenBank/DDBJ databases">
        <title>Genomic Encyclopedia of Type Strains, Phase IV (KMG-IV): sequencing the most valuable type-strain genomes for metagenomic binning, comparative biology and taxonomic classification.</title>
        <authorList>
            <person name="Goeker M."/>
        </authorList>
    </citation>
    <scope>NUCLEOTIDE SEQUENCE [LARGE SCALE GENOMIC DNA]</scope>
    <source>
        <strain evidence="1 2">DSM 14364</strain>
    </source>
</reference>